<evidence type="ECO:0000256" key="5">
    <source>
        <dbReference type="ARBA" id="ARBA00022807"/>
    </source>
</evidence>
<dbReference type="OrthoDB" id="417506at2759"/>
<dbReference type="AlphaFoldDB" id="A0A388LX02"/>
<evidence type="ECO:0000256" key="4">
    <source>
        <dbReference type="ARBA" id="ARBA00022801"/>
    </source>
</evidence>
<gene>
    <name evidence="10" type="ORF">CBR_g41805</name>
</gene>
<protein>
    <recommendedName>
        <fullName evidence="6">Probable Ufm1-specific protease</fullName>
    </recommendedName>
</protein>
<organism evidence="10 11">
    <name type="scientific">Chara braunii</name>
    <name type="common">Braun's stonewort</name>
    <dbReference type="NCBI Taxonomy" id="69332"/>
    <lineage>
        <taxon>Eukaryota</taxon>
        <taxon>Viridiplantae</taxon>
        <taxon>Streptophyta</taxon>
        <taxon>Charophyceae</taxon>
        <taxon>Charales</taxon>
        <taxon>Characeae</taxon>
        <taxon>Chara</taxon>
    </lineage>
</organism>
<sequence length="790" mass="85161">MATAMAGEFPSLWKREGLEESFRQLSGREVAGGGGPLPVGWLVGVAGEKEGRQYLTILSAIRCCHFVDNEDGGSYGARVDVAKEREELSILLPRGLSVIGAFFRSEADDGDRLAKDVAFLKRKVVEVRDGSAAAAAGAELDYIVIGHVIGVGDDVRYYYLRRHQPNNEVGIGGAEKVAAAAAALQESEVRMLPGGLAAAAEWLWKDWALVRCEMTMNFPVYFTVPVDLKEYRKNVSRAIDEMAAQVRTGARTVFTLESGSASGSAQSTVAGAGGDRQQGGGKAAQQRRQNVHNQKQQSAIAKKKKPMMMVIRPWVGAALEGRERGVGGGGGEDDLSKEKGNAKRKSSRSCPDGGNDVEEEEEEEAEDEEVVVDSQDFVPTVGGIRVPRPMTLKVWVDPNADDSAQSAPMMIEYLPAKGKVGVKRINLRVDVICCVPRGTKLVQSVVQSVVPALLDQFSNAERMAAVAAGSGSGSGLAEEEGEGGEKYYVVSKEEVKIAAFHFCPPGFPHPITVVYSLSRGEAEMSAVNVRKALHARLGLPIRPLLRVANALSFSPEVVVEIASSSSSAAASSCGRLRDVHVGLPPSGIPGGQSSIIDGSYEYYHYMQDRTDDKGWGCAYRSLQTIISWFRLQQYTSVPVPSHRKIQGTLVDIGDKEASFVGSTQWIGAIELSYVLDQLLGVTCKILTVSSGADMPTKGRELARHFQTQGTPVMIGGGVLAYTLLGVDYNETTGECAFLILDPHYTGAEDLKSIQKGKWCAWKKTTTETGGDFFVRSAFYNLLLPQRPVEV</sequence>
<comment type="similarity">
    <text evidence="1">Belongs to the peptidase C78 family.</text>
</comment>
<dbReference type="Pfam" id="PF07910">
    <property type="entry name" value="Peptidase_C78"/>
    <property type="match status" value="1"/>
</dbReference>
<feature type="domain" description="UFSP1/2/DUB catalytic" evidence="8">
    <location>
        <begin position="592"/>
        <end position="782"/>
    </location>
</feature>
<dbReference type="FunFam" id="3.90.70.130:FF:000001">
    <property type="entry name" value="Probable Ufm1-specific protease 2"/>
    <property type="match status" value="1"/>
</dbReference>
<evidence type="ECO:0000259" key="8">
    <source>
        <dbReference type="Pfam" id="PF07910"/>
    </source>
</evidence>
<dbReference type="InterPro" id="IPR038765">
    <property type="entry name" value="Papain-like_cys_pep_sf"/>
</dbReference>
<evidence type="ECO:0000259" key="9">
    <source>
        <dbReference type="Pfam" id="PF20908"/>
    </source>
</evidence>
<reference evidence="10 11" key="1">
    <citation type="journal article" date="2018" name="Cell">
        <title>The Chara Genome: Secondary Complexity and Implications for Plant Terrestrialization.</title>
        <authorList>
            <person name="Nishiyama T."/>
            <person name="Sakayama H."/>
            <person name="Vries J.D."/>
            <person name="Buschmann H."/>
            <person name="Saint-Marcoux D."/>
            <person name="Ullrich K.K."/>
            <person name="Haas F.B."/>
            <person name="Vanderstraeten L."/>
            <person name="Becker D."/>
            <person name="Lang D."/>
            <person name="Vosolsobe S."/>
            <person name="Rombauts S."/>
            <person name="Wilhelmsson P.K.I."/>
            <person name="Janitza P."/>
            <person name="Kern R."/>
            <person name="Heyl A."/>
            <person name="Rumpler F."/>
            <person name="Villalobos L.I.A.C."/>
            <person name="Clay J.M."/>
            <person name="Skokan R."/>
            <person name="Toyoda A."/>
            <person name="Suzuki Y."/>
            <person name="Kagoshima H."/>
            <person name="Schijlen E."/>
            <person name="Tajeshwar N."/>
            <person name="Catarino B."/>
            <person name="Hetherington A.J."/>
            <person name="Saltykova A."/>
            <person name="Bonnot C."/>
            <person name="Breuninger H."/>
            <person name="Symeonidi A."/>
            <person name="Radhakrishnan G.V."/>
            <person name="Van Nieuwerburgh F."/>
            <person name="Deforce D."/>
            <person name="Chang C."/>
            <person name="Karol K.G."/>
            <person name="Hedrich R."/>
            <person name="Ulvskov P."/>
            <person name="Glockner G."/>
            <person name="Delwiche C.F."/>
            <person name="Petrasek J."/>
            <person name="Van de Peer Y."/>
            <person name="Friml J."/>
            <person name="Beilby M."/>
            <person name="Dolan L."/>
            <person name="Kohara Y."/>
            <person name="Sugano S."/>
            <person name="Fujiyama A."/>
            <person name="Delaux P.-M."/>
            <person name="Quint M."/>
            <person name="TheiBen G."/>
            <person name="Hagemann M."/>
            <person name="Harholt J."/>
            <person name="Dunand C."/>
            <person name="Zachgo S."/>
            <person name="Langdale J."/>
            <person name="Maumus F."/>
            <person name="Straeten D.V.D."/>
            <person name="Gould S.B."/>
            <person name="Rensing S.A."/>
        </authorList>
    </citation>
    <scope>NUCLEOTIDE SEQUENCE [LARGE SCALE GENOMIC DNA]</scope>
    <source>
        <strain evidence="10 11">S276</strain>
    </source>
</reference>
<feature type="compositionally biased region" description="Gly residues" evidence="7">
    <location>
        <begin position="271"/>
        <end position="282"/>
    </location>
</feature>
<feature type="region of interest" description="Disordered" evidence="7">
    <location>
        <begin position="321"/>
        <end position="371"/>
    </location>
</feature>
<dbReference type="Proteomes" id="UP000265515">
    <property type="component" value="Unassembled WGS sequence"/>
</dbReference>
<proteinExistence type="inferred from homology"/>
<feature type="compositionally biased region" description="Acidic residues" evidence="7">
    <location>
        <begin position="355"/>
        <end position="371"/>
    </location>
</feature>
<keyword evidence="3" id="KW-0833">Ubl conjugation pathway</keyword>
<evidence type="ECO:0000313" key="10">
    <source>
        <dbReference type="EMBL" id="GBG86739.1"/>
    </source>
</evidence>
<feature type="compositionally biased region" description="Low complexity" evidence="7">
    <location>
        <begin position="283"/>
        <end position="300"/>
    </location>
</feature>
<evidence type="ECO:0000313" key="11">
    <source>
        <dbReference type="Proteomes" id="UP000265515"/>
    </source>
</evidence>
<evidence type="ECO:0000256" key="2">
    <source>
        <dbReference type="ARBA" id="ARBA00022670"/>
    </source>
</evidence>
<dbReference type="GO" id="GO:0071567">
    <property type="term" value="F:deUFMylase activity"/>
    <property type="evidence" value="ECO:0007669"/>
    <property type="project" value="TreeGrafter"/>
</dbReference>
<dbReference type="InterPro" id="IPR012462">
    <property type="entry name" value="UFSP1/2_DUB_cat"/>
</dbReference>
<dbReference type="PANTHER" id="PTHR48153:SF2">
    <property type="entry name" value="UFM1-SPECIFIC PROTEASE 2"/>
    <property type="match status" value="1"/>
</dbReference>
<accession>A0A388LX02</accession>
<feature type="compositionally biased region" description="Polar residues" evidence="7">
    <location>
        <begin position="258"/>
        <end position="269"/>
    </location>
</feature>
<dbReference type="GO" id="GO:0006508">
    <property type="term" value="P:proteolysis"/>
    <property type="evidence" value="ECO:0007669"/>
    <property type="project" value="UniProtKB-KW"/>
</dbReference>
<evidence type="ECO:0000256" key="7">
    <source>
        <dbReference type="SAM" id="MobiDB-lite"/>
    </source>
</evidence>
<keyword evidence="5" id="KW-0788">Thiol protease</keyword>
<dbReference type="Pfam" id="PF20908">
    <property type="entry name" value="UfSP2_N"/>
    <property type="match status" value="1"/>
</dbReference>
<name>A0A388LX02_CHABU</name>
<dbReference type="PANTHER" id="PTHR48153">
    <property type="entry name" value="UFM1-SPECIFIC PROTEASE 2"/>
    <property type="match status" value="1"/>
</dbReference>
<evidence type="ECO:0000256" key="3">
    <source>
        <dbReference type="ARBA" id="ARBA00022786"/>
    </source>
</evidence>
<evidence type="ECO:0000256" key="6">
    <source>
        <dbReference type="ARBA" id="ARBA00067779"/>
    </source>
</evidence>
<feature type="domain" description="UFSP2 second" evidence="9">
    <location>
        <begin position="499"/>
        <end position="556"/>
    </location>
</feature>
<comment type="caution">
    <text evidence="10">The sequence shown here is derived from an EMBL/GenBank/DDBJ whole genome shotgun (WGS) entry which is preliminary data.</text>
</comment>
<keyword evidence="4" id="KW-0378">Hydrolase</keyword>
<dbReference type="InterPro" id="IPR049387">
    <property type="entry name" value="UFSP2-like_2nd"/>
</dbReference>
<evidence type="ECO:0000256" key="1">
    <source>
        <dbReference type="ARBA" id="ARBA00008552"/>
    </source>
</evidence>
<keyword evidence="2" id="KW-0645">Protease</keyword>
<feature type="region of interest" description="Disordered" evidence="7">
    <location>
        <begin position="258"/>
        <end position="304"/>
    </location>
</feature>
<dbReference type="Gene3D" id="3.90.70.130">
    <property type="match status" value="1"/>
</dbReference>
<dbReference type="STRING" id="69332.A0A388LX02"/>
<keyword evidence="11" id="KW-1185">Reference proteome</keyword>
<dbReference type="EMBL" id="BFEA01000577">
    <property type="protein sequence ID" value="GBG86739.1"/>
    <property type="molecule type" value="Genomic_DNA"/>
</dbReference>
<dbReference type="Gramene" id="GBG86739">
    <property type="protein sequence ID" value="GBG86739"/>
    <property type="gene ID" value="CBR_g41805"/>
</dbReference>
<dbReference type="SUPFAM" id="SSF54001">
    <property type="entry name" value="Cysteine proteinases"/>
    <property type="match status" value="1"/>
</dbReference>